<sequence>MVRWANVTLDEDCVVENTAYIAYTASGEEFIDIVSRGNCRRGLYCDSQKKKCLKNKNDGDRCEADKE</sequence>
<dbReference type="Proteomes" id="UP001383192">
    <property type="component" value="Unassembled WGS sequence"/>
</dbReference>
<evidence type="ECO:0000313" key="1">
    <source>
        <dbReference type="EMBL" id="KAK7028991.1"/>
    </source>
</evidence>
<dbReference type="EMBL" id="JAYKXP010000085">
    <property type="protein sequence ID" value="KAK7028991.1"/>
    <property type="molecule type" value="Genomic_DNA"/>
</dbReference>
<evidence type="ECO:0000313" key="2">
    <source>
        <dbReference type="Proteomes" id="UP001383192"/>
    </source>
</evidence>
<accession>A0AAW0BQN9</accession>
<dbReference type="AlphaFoldDB" id="A0AAW0BQN9"/>
<reference evidence="1 2" key="1">
    <citation type="submission" date="2024-01" db="EMBL/GenBank/DDBJ databases">
        <title>A draft genome for a cacao thread blight-causing isolate of Paramarasmius palmivorus.</title>
        <authorList>
            <person name="Baruah I.K."/>
            <person name="Bukari Y."/>
            <person name="Amoako-Attah I."/>
            <person name="Meinhardt L.W."/>
            <person name="Bailey B.A."/>
            <person name="Cohen S.P."/>
        </authorList>
    </citation>
    <scope>NUCLEOTIDE SEQUENCE [LARGE SCALE GENOMIC DNA]</scope>
    <source>
        <strain evidence="1 2">GH-12</strain>
    </source>
</reference>
<proteinExistence type="predicted"/>
<protein>
    <submittedName>
        <fullName evidence="1">Uncharacterized protein</fullName>
    </submittedName>
</protein>
<gene>
    <name evidence="1" type="ORF">VNI00_014701</name>
</gene>
<organism evidence="1 2">
    <name type="scientific">Paramarasmius palmivorus</name>
    <dbReference type="NCBI Taxonomy" id="297713"/>
    <lineage>
        <taxon>Eukaryota</taxon>
        <taxon>Fungi</taxon>
        <taxon>Dikarya</taxon>
        <taxon>Basidiomycota</taxon>
        <taxon>Agaricomycotina</taxon>
        <taxon>Agaricomycetes</taxon>
        <taxon>Agaricomycetidae</taxon>
        <taxon>Agaricales</taxon>
        <taxon>Marasmiineae</taxon>
        <taxon>Marasmiaceae</taxon>
        <taxon>Paramarasmius</taxon>
    </lineage>
</organism>
<comment type="caution">
    <text evidence="1">The sequence shown here is derived from an EMBL/GenBank/DDBJ whole genome shotgun (WGS) entry which is preliminary data.</text>
</comment>
<keyword evidence="2" id="KW-1185">Reference proteome</keyword>
<name>A0AAW0BQN9_9AGAR</name>